<evidence type="ECO:0000313" key="1">
    <source>
        <dbReference type="EMBL" id="KAK2072401.1"/>
    </source>
</evidence>
<proteinExistence type="predicted"/>
<accession>A0AAD9I7C4</accession>
<organism evidence="1 2">
    <name type="scientific">Phyllachora maydis</name>
    <dbReference type="NCBI Taxonomy" id="1825666"/>
    <lineage>
        <taxon>Eukaryota</taxon>
        <taxon>Fungi</taxon>
        <taxon>Dikarya</taxon>
        <taxon>Ascomycota</taxon>
        <taxon>Pezizomycotina</taxon>
        <taxon>Sordariomycetes</taxon>
        <taxon>Sordariomycetidae</taxon>
        <taxon>Phyllachorales</taxon>
        <taxon>Phyllachoraceae</taxon>
        <taxon>Phyllachora</taxon>
    </lineage>
</organism>
<reference evidence="1" key="1">
    <citation type="journal article" date="2023" name="Mol. Plant Microbe Interact.">
        <title>Elucidating the Obligate Nature and Biological Capacity of an Invasive Fungal Corn Pathogen.</title>
        <authorList>
            <person name="MacCready J.S."/>
            <person name="Roggenkamp E.M."/>
            <person name="Gdanetz K."/>
            <person name="Chilvers M.I."/>
        </authorList>
    </citation>
    <scope>NUCLEOTIDE SEQUENCE</scope>
    <source>
        <strain evidence="1">PM02</strain>
    </source>
</reference>
<dbReference type="AlphaFoldDB" id="A0AAD9I7C4"/>
<dbReference type="Proteomes" id="UP001217918">
    <property type="component" value="Unassembled WGS sequence"/>
</dbReference>
<dbReference type="EMBL" id="JAQQPM010000006">
    <property type="protein sequence ID" value="KAK2072401.1"/>
    <property type="molecule type" value="Genomic_DNA"/>
</dbReference>
<name>A0AAD9I7C4_9PEZI</name>
<evidence type="ECO:0000313" key="2">
    <source>
        <dbReference type="Proteomes" id="UP001217918"/>
    </source>
</evidence>
<comment type="caution">
    <text evidence="1">The sequence shown here is derived from an EMBL/GenBank/DDBJ whole genome shotgun (WGS) entry which is preliminary data.</text>
</comment>
<sequence>MAPDCPSLSKRSTRDLGLCAAPGRAVLELPGGLGVTCGSLRSWKNIFSDDAVRTLRILAVQEEDWRQCWDRNTPSSTEKTTA</sequence>
<protein>
    <submittedName>
        <fullName evidence="1">Uncharacterized protein</fullName>
    </submittedName>
</protein>
<keyword evidence="2" id="KW-1185">Reference proteome</keyword>
<gene>
    <name evidence="1" type="ORF">P8C59_006758</name>
</gene>